<dbReference type="InterPro" id="IPR001878">
    <property type="entry name" value="Znf_CCHC"/>
</dbReference>
<feature type="region of interest" description="Disordered" evidence="6">
    <location>
        <begin position="3529"/>
        <end position="3603"/>
    </location>
</feature>
<dbReference type="EMBL" id="CAMXCT030006684">
    <property type="protein sequence ID" value="CAL4805562.1"/>
    <property type="molecule type" value="Genomic_DNA"/>
</dbReference>
<keyword evidence="3" id="KW-0862">Zinc</keyword>
<feature type="compositionally biased region" description="Basic and acidic residues" evidence="6">
    <location>
        <begin position="3154"/>
        <end position="3163"/>
    </location>
</feature>
<dbReference type="PANTHER" id="PTHR37984:SF5">
    <property type="entry name" value="PROTEIN NYNRIN-LIKE"/>
    <property type="match status" value="1"/>
</dbReference>
<dbReference type="GO" id="GO:0003676">
    <property type="term" value="F:nucleic acid binding"/>
    <property type="evidence" value="ECO:0007669"/>
    <property type="project" value="InterPro"/>
</dbReference>
<dbReference type="InterPro" id="IPR036875">
    <property type="entry name" value="Znf_CCHC_sf"/>
</dbReference>
<organism evidence="10">
    <name type="scientific">Cladocopium goreaui</name>
    <dbReference type="NCBI Taxonomy" id="2562237"/>
    <lineage>
        <taxon>Eukaryota</taxon>
        <taxon>Sar</taxon>
        <taxon>Alveolata</taxon>
        <taxon>Dinophyceae</taxon>
        <taxon>Suessiales</taxon>
        <taxon>Symbiodiniaceae</taxon>
        <taxon>Cladocopium</taxon>
    </lineage>
</organism>
<dbReference type="EMBL" id="CAMXCT010006684">
    <property type="protein sequence ID" value="CAI4018250.1"/>
    <property type="molecule type" value="Genomic_DNA"/>
</dbReference>
<evidence type="ECO:0000256" key="3">
    <source>
        <dbReference type="ARBA" id="ARBA00022833"/>
    </source>
</evidence>
<dbReference type="InterPro" id="IPR050951">
    <property type="entry name" value="Retrovirus_Pol_polyprotein"/>
</dbReference>
<feature type="region of interest" description="Disordered" evidence="6">
    <location>
        <begin position="1242"/>
        <end position="1305"/>
    </location>
</feature>
<evidence type="ECO:0000256" key="6">
    <source>
        <dbReference type="SAM" id="MobiDB-lite"/>
    </source>
</evidence>
<dbReference type="PROSITE" id="PS51999">
    <property type="entry name" value="ZF_GRF"/>
    <property type="match status" value="1"/>
</dbReference>
<reference evidence="10" key="1">
    <citation type="submission" date="2022-10" db="EMBL/GenBank/DDBJ databases">
        <authorList>
            <person name="Chen Y."/>
            <person name="Dougan E. K."/>
            <person name="Chan C."/>
            <person name="Rhodes N."/>
            <person name="Thang M."/>
        </authorList>
    </citation>
    <scope>NUCLEOTIDE SEQUENCE</scope>
</reference>
<dbReference type="InterPro" id="IPR012337">
    <property type="entry name" value="RNaseH-like_sf"/>
</dbReference>
<feature type="region of interest" description="Disordered" evidence="6">
    <location>
        <begin position="3141"/>
        <end position="3163"/>
    </location>
</feature>
<feature type="domain" description="GRF-type" evidence="9">
    <location>
        <begin position="126"/>
        <end position="168"/>
    </location>
</feature>
<comment type="caution">
    <text evidence="10">The sequence shown here is derived from an EMBL/GenBank/DDBJ whole genome shotgun (WGS) entry which is preliminary data.</text>
</comment>
<feature type="coiled-coil region" evidence="5">
    <location>
        <begin position="2360"/>
        <end position="2401"/>
    </location>
</feature>
<dbReference type="Gene3D" id="4.10.60.10">
    <property type="entry name" value="Zinc finger, CCHC-type"/>
    <property type="match status" value="1"/>
</dbReference>
<accession>A0A9P1M492</accession>
<evidence type="ECO:0000256" key="4">
    <source>
        <dbReference type="PROSITE-ProRule" id="PRU00047"/>
    </source>
</evidence>
<feature type="compositionally biased region" description="Polar residues" evidence="6">
    <location>
        <begin position="3579"/>
        <end position="3593"/>
    </location>
</feature>
<dbReference type="Gene3D" id="2.60.200.20">
    <property type="match status" value="1"/>
</dbReference>
<feature type="domain" description="CCHC-type" evidence="7">
    <location>
        <begin position="2743"/>
        <end position="2758"/>
    </location>
</feature>
<dbReference type="EMBL" id="CAMXCT020006684">
    <property type="protein sequence ID" value="CAL1171625.1"/>
    <property type="molecule type" value="Genomic_DNA"/>
</dbReference>
<feature type="domain" description="Integrase catalytic" evidence="8">
    <location>
        <begin position="3236"/>
        <end position="3401"/>
    </location>
</feature>
<keyword evidence="12" id="KW-1185">Reference proteome</keyword>
<feature type="region of interest" description="Disordered" evidence="6">
    <location>
        <begin position="184"/>
        <end position="274"/>
    </location>
</feature>
<feature type="compositionally biased region" description="Acidic residues" evidence="6">
    <location>
        <begin position="1258"/>
        <end position="1267"/>
    </location>
</feature>
<evidence type="ECO:0000313" key="11">
    <source>
        <dbReference type="EMBL" id="CAL4805562.1"/>
    </source>
</evidence>
<dbReference type="SUPFAM" id="SSF53098">
    <property type="entry name" value="Ribonuclease H-like"/>
    <property type="match status" value="2"/>
</dbReference>
<feature type="compositionally biased region" description="Polar residues" evidence="6">
    <location>
        <begin position="225"/>
        <end position="239"/>
    </location>
</feature>
<dbReference type="PROSITE" id="PS50158">
    <property type="entry name" value="ZF_CCHC"/>
    <property type="match status" value="1"/>
</dbReference>
<name>A0A9P1M492_9DINO</name>
<dbReference type="InterPro" id="IPR001584">
    <property type="entry name" value="Integrase_cat-core"/>
</dbReference>
<proteinExistence type="predicted"/>
<evidence type="ECO:0000259" key="9">
    <source>
        <dbReference type="PROSITE" id="PS51999"/>
    </source>
</evidence>
<evidence type="ECO:0000313" key="12">
    <source>
        <dbReference type="Proteomes" id="UP001152797"/>
    </source>
</evidence>
<dbReference type="InterPro" id="IPR010666">
    <property type="entry name" value="Znf_GRF"/>
</dbReference>
<sequence length="4224" mass="479268">MESNKRVRTEPPEWSTPGGAWSRMVLKLLFLMTRMSTLLIGLLLGRDLRGPEEMTDQEMRERKKQPFSVWPLTKKLEGTLSEIADSDCGFSMVSNSPSRASSTPSPLALDIDYYMDQNVEGKHPVCEHDEICDLWMCRKQGRNFQRMFWRCPLPIARQCKMFQWCAHQPHWEGPNQAIQAGRNLKSMEKSPSTSASRPPKPPTTRASSSQVAPTTPSGEKETEIQAVQSSGSQVSTGNQRFPGEGVVHAVWQGPGGSSTPQAGDGRACGDSQGQEGQRKCIDELYGGEGEGGCQRHGGVPGIPEVPRVAPPAEEAGWSELSPEEEDWASNPMLSKSAKRACFQARAALGRAETMWKELMNLLRTAPTEVQSAGLEKLRNSAFRHGQLAVSNKKALSLYATLLDRDEKSTRVVAELYNPERFKGEAKRQGLIPGQAFDLDLGHDLLDPHMRNEVRSYVRTVKPGLVLISPPCKWHSILQNLRPFADRSPEKQQEYLRNLIQAKVLLRFGVEIAKEVASYGGYFVFEHPVTSKAWSDRVLQQLMMREDVVLAKGDQCMFGLQSRTGVPRRKSTGWCTNSNEIAEMLTVKCDGTHEHDMIIGKDGSENKSTQAQRYPAGLVQAIIKGYKKQIREELLRVEFCRIDHLLQDCLHLQRIQNELVPTEHLISDFDIMTAEHETDEEHEDSKNDEMPDDGEVLEEPETVEEPGGETEGAENPRYTYLPRERPFSLPQLVKRAHDGLGHPANDRLVRILRHAGASQEAIRLARGHKCAVCARHEKVKPPRPAAPPRNWQVNQVVGVDTVWLPTLGKKTKMALNIVDWASRFQMVIPLQSHTPAAARKAYLQWIRLFGPPERVYVDLGTEFKGTFMFGSEVDSTYYEPASLEMPTQRSITERAGKAFKEVFSRALEHHTCSDESEWHNLVDITMMTCNRLMNKSGYSPIQRVLGYSPRVPGGLLTGGGGDLATLGKLSAGDLAIQNAQDMRLAAARAFHEADCSQSLRNALHAGPRPQREFEAGQLVYFWRKGMERALKDKPMFWRGPARVILTAMPTTVWISYRGCIVKAAPEHLRHANDEEQLSLSGWIDDITKTKEEIEQQPRRGYVDLTLEEIPNEEERQQALPDPEAPRLRLRQKTAADKVIKRSSPDEWRYNPATGELIRIHYNLRRAKFRPTEELAGCPVRLEEIDNWRKSVMKTPDGMMMDEEEDEWNKDGPEPDTLEDWVGRTYFRLKENVEGVAPEFERIVRPRMDEPAGRDTKTEEIEEREDTAPEQENTQVATGGEDADTRVSEPRTRSLPEGEDTEDRPSKRMRTEFLEVYLQSLEKAMIAKLKKEVSYKNMTAELKTKFDKAIQREVQNNIDSGAYEILDRSESENIRRTKPDKIVQSRYVLTEKGIEAEDVEKAEFEGVLISKEGDSSKKAKARHVMKGFSEENSEYLEVTTPQVGRETVLFTLQLLASLKWMPGYLDFTQAFHSGDELQREIYAELPHEGLPGCHPRQLLRLRKCCYGLLDGPFQWFSHLQRILVQELGYEASTTDPCLFLLFGENRRLRGIISVATDDLLHGGDQLHWEKMQWLNKNYKLGKFSQGDGRFVGKEIKMQEDGGILIHQPLYTKEKVKEIPISRDRKSRKFTFCNKEEITQLRGLLGSLAWLSKETRPDLAGRTALLQRSMPQPYIQDLLDANALAREALRSPSTGIRIQPIPPERLRVGTITDASWGNVKPDFHDEEDKDYWLETANSWIRVHRQPRRLKFHPGAVPGGPDLYEIQNHRLTESDDTQHTDQWNHRDSQLPVGDHPWRGRTTFYKKKAEAGKKEVINEKFLQNQRLASQGGYITFFYDSQMEVEEAAFPISIITWKSYKVKRCTVNTLSAECQAMIQGVGSLHWIRALLEESRGTILRLEDWEQQIASTPFIAITDSKSLYDTVSKCRNTASHISDKRSVMEKGQWSLSERGFQTQVDALGAGSVQEEIADRERVLKTLRQSYTNQLEEAQLLASARQEALNQQGLSSEEYASFAQHESLGSDDPVLSGCLVYFLPKVIKGLGISDFVCHFQNPDQRQVVISVPANEVSERARVAGTVLVNGQLLKPDEQRLTHFDRLLFGRAWMMRLVVPLEQQDLAANKSLSNSDSDTSEVLKKRSMLKRDTMKLILNDESEAWSELRLYLGDLWERLGEERGNQFFYYVSKANDITKELRPEDRLKFEVELVWDIHRHAAWSFRWWPTSLGYDTFCSKGRWNGKGDPLEDPWLDPSTVELTLQMHSTAEEQLRIEELRQSLLTSDLSASRQGDGRSGHASAAQSRQSSKRLAAGAPSVSSSRQSSKLMSANASKLNSGNLHISVSGKDRGAVGRMGSLDLGTLWSFADDEIQLLRQQLKEKEDVESAYKDRISALMRELQELQRRHGNLRDLIGGVSTDGSLTARRLMTFPGGGVSSTGSGGGDVQRAMRSAVDMEICAQVVAELPKPRANAVGVGRATEDWNVDYVREQGRYLMGLPTTVPESKWGARLVEHLRGEAEELMEHVELSTITDDKGYKKVFELLDERYKELDKDELQRCLKSYFYAAPIKNLETYRNFVIRMDTAYRGLTRHKVELPEPVRGWILLKKLLLDSTSEALIMTSTSGSLNYTDVLGALKAVFPNGQGPGVNPGKSKDKEIFIAQEDSETPNEATELEVPGNDDFLEVMEAAATQAQEQSDYESEDALEVFENYSSIRKKMQEKKTSRGFRQVNTTEKQWKLEGSVQGKLSLLKAKTRCHHCRRMGHWKKECPLRQNQGKKSEGGQKEVHIVESYSDDEAFFESYVLDEVKGKDYEQEYHGYQETDTKTKTETQKDQGAKRNRDTWVLDKEMGVLERIHQKERKGLFTPHGVKDLPIAMEEFSGERETIMINVATGEKSVIKDNYHTTRVPHQKMDYNWRGKTKLYLKTMDQSKKSSTSTKVVDPDAQLRLFEHEVLSAIHEGAQPVFSKSDQAATLDSHAVPDTACRRTLIGDYVLSLLESRLNEKGLIVKRLPRGNLSAMYRTQEVPMTPLAQELMNGLIVEDKIDMIQEEIDRYSDHEEDEPMKPVHGQEVMKAGKYKNTHNMEYAYTQDKKHLKWVRSNIQPQGSSPEMRRYRLYVEMRDQKKSQRLLSRMEQQRPVAPQPKTHVAAMTTAKAKAKSVEPPASSRRREREGEGWSHEMTAMEMDYDEYKTWAFLDELEKEKNQEQQNQMWQEIVTHVAEQNPEKAQKMMQVSEIMGIHMAWKMFKAVIEREAQKCRCDVMIISQTSLSQHEVAEIFSVPRVSQAAAAVGLKCGPSYDILTGVDLRDKKERDRVREELRVITDGGGEFGQEWTDMLFRDGSIHETTAAYSPWQNGVCERAGATWQTAFQKGLLEVDPQSKEETEELADQITNARNTLVRKEGYSPCQHVLGQDVRIPGSILMIDRNEQMESALEQGEKTHERAHRIRMAARKAFLEVDSEDRLRRALSHRTRPQRGPFSPGQEVLIWRKGRGQTKCHWQGPGRVVGVHSDKVWEHHVDSDQIMDTPESPARTMYSPSMGVSVNQEQESQGSDMQTEDKDPMMENDTHGMEQHDTGQHGMERNGMEQHVEQETGQQSSQPSHSMQRPGNDPALEYGPVRTTKLTEAMRKSLDNLDFGRPRHDTPQKPSDHAANDAFECELLHDTYLRSDDVFMATVKKAGRKEINIKKLNNDRLDELVNAKAKEWAKMIDSGAVKVHVGEAARRLVETHGGKRLLESRYVYTTSDGKDTGPLKARWCIRGYLDPDILDLATAAPTLSPEGFATAVQMITSKKWKMKIADIEAAFLRGDDMKRTQGKVLVKVPSDGIPGVDSESVIELIKPVYGLADAPRLWWKSLTKTLGELGMRQSKLDSCVFHYWDPETNVLDGIIAFHVDDLIIGGSEKFYDDVFGKLQSKYPFKHVKDKQGEFLGKQLVQCDDGTLCIQQKEYASAMACIPVSKERRREKESPITENERGQMRAVLGEINWLVSGSRPDLAASCSLLQQRVSKAVVGDLIEVNKVVSQVHDHSNTEIKILPIPIQNLEIGVWSDASFANAEAHKSQGGYMVCAVEKGLKENKWSKVSPWRWRSFKQDRQTASTLGAKLLTMSRAVAEAKWLRSMWTEMTCPSYTLESDRELTKQTAIVLSIDSRPAYDHLHGQVMTIKDKRLAIEMLLMKQDIGSEKVPVKWLPTDLMLVDGLTKLGAPMMLLRRVLREGRVILQENDEMTKLAGKLQKKLKS</sequence>
<feature type="compositionally biased region" description="Polar residues" evidence="6">
    <location>
        <begin position="2306"/>
        <end position="2321"/>
    </location>
</feature>
<dbReference type="InterPro" id="IPR013103">
    <property type="entry name" value="RVT_2"/>
</dbReference>
<dbReference type="Gene3D" id="3.30.420.10">
    <property type="entry name" value="Ribonuclease H-like superfamily/Ribonuclease H"/>
    <property type="match status" value="2"/>
</dbReference>
<evidence type="ECO:0000256" key="2">
    <source>
        <dbReference type="ARBA" id="ARBA00022771"/>
    </source>
</evidence>
<dbReference type="GO" id="GO:0008270">
    <property type="term" value="F:zinc ion binding"/>
    <property type="evidence" value="ECO:0007669"/>
    <property type="project" value="UniProtKB-KW"/>
</dbReference>
<feature type="compositionally biased region" description="Low complexity" evidence="6">
    <location>
        <begin position="2286"/>
        <end position="2302"/>
    </location>
</feature>
<feature type="compositionally biased region" description="Basic and acidic residues" evidence="6">
    <location>
        <begin position="1281"/>
        <end position="1294"/>
    </location>
</feature>
<dbReference type="Pfam" id="PF07727">
    <property type="entry name" value="RVT_2"/>
    <property type="match status" value="2"/>
</dbReference>
<dbReference type="GO" id="GO:0015074">
    <property type="term" value="P:DNA integration"/>
    <property type="evidence" value="ECO:0007669"/>
    <property type="project" value="InterPro"/>
</dbReference>
<gene>
    <name evidence="10" type="ORF">C1SCF055_LOCUS42841</name>
</gene>
<feature type="compositionally biased region" description="Basic and acidic residues" evidence="6">
    <location>
        <begin position="3543"/>
        <end position="3578"/>
    </location>
</feature>
<feature type="region of interest" description="Disordered" evidence="6">
    <location>
        <begin position="2275"/>
        <end position="2321"/>
    </location>
</feature>
<keyword evidence="2 4" id="KW-0863">Zinc-finger</keyword>
<evidence type="ECO:0000256" key="1">
    <source>
        <dbReference type="ARBA" id="ARBA00022723"/>
    </source>
</evidence>
<protein>
    <submittedName>
        <fullName evidence="11">Retrovirus-related Pol polyprotein from transposon TNT 1-94</fullName>
    </submittedName>
</protein>
<keyword evidence="5" id="KW-0175">Coiled coil</keyword>
<feature type="region of interest" description="Disordered" evidence="6">
    <location>
        <begin position="675"/>
        <end position="720"/>
    </location>
</feature>
<evidence type="ECO:0000259" key="8">
    <source>
        <dbReference type="PROSITE" id="PS50994"/>
    </source>
</evidence>
<evidence type="ECO:0000313" key="10">
    <source>
        <dbReference type="EMBL" id="CAI4018250.1"/>
    </source>
</evidence>
<dbReference type="InterPro" id="IPR036397">
    <property type="entry name" value="RNaseH_sf"/>
</dbReference>
<feature type="domain" description="Integrase catalytic" evidence="8">
    <location>
        <begin position="782"/>
        <end position="947"/>
    </location>
</feature>
<dbReference type="SUPFAM" id="SSF57756">
    <property type="entry name" value="Retrovirus zinc finger-like domains"/>
    <property type="match status" value="1"/>
</dbReference>
<dbReference type="PANTHER" id="PTHR37984">
    <property type="entry name" value="PROTEIN CBG26694"/>
    <property type="match status" value="1"/>
</dbReference>
<evidence type="ECO:0000256" key="5">
    <source>
        <dbReference type="SAM" id="Coils"/>
    </source>
</evidence>
<dbReference type="PROSITE" id="PS50994">
    <property type="entry name" value="INTEGRASE"/>
    <property type="match status" value="2"/>
</dbReference>
<dbReference type="OrthoDB" id="444523at2759"/>
<keyword evidence="1" id="KW-0479">Metal-binding</keyword>
<feature type="compositionally biased region" description="Acidic residues" evidence="6">
    <location>
        <begin position="689"/>
        <end position="711"/>
    </location>
</feature>
<feature type="compositionally biased region" description="Polar residues" evidence="6">
    <location>
        <begin position="3529"/>
        <end position="3541"/>
    </location>
</feature>
<feature type="region of interest" description="Disordered" evidence="6">
    <location>
        <begin position="2806"/>
        <end position="2827"/>
    </location>
</feature>
<dbReference type="Proteomes" id="UP001152797">
    <property type="component" value="Unassembled WGS sequence"/>
</dbReference>
<feature type="compositionally biased region" description="Basic and acidic residues" evidence="6">
    <location>
        <begin position="1242"/>
        <end position="1257"/>
    </location>
</feature>
<feature type="compositionally biased region" description="Polar residues" evidence="6">
    <location>
        <begin position="204"/>
        <end position="217"/>
    </location>
</feature>
<reference evidence="11 12" key="2">
    <citation type="submission" date="2024-05" db="EMBL/GenBank/DDBJ databases">
        <authorList>
            <person name="Chen Y."/>
            <person name="Shah S."/>
            <person name="Dougan E. K."/>
            <person name="Thang M."/>
            <person name="Chan C."/>
        </authorList>
    </citation>
    <scope>NUCLEOTIDE SEQUENCE [LARGE SCALE GENOMIC DNA]</scope>
</reference>
<evidence type="ECO:0000259" key="7">
    <source>
        <dbReference type="PROSITE" id="PS50158"/>
    </source>
</evidence>